<dbReference type="RefSeq" id="WP_182632886.1">
    <property type="nucleotide sequence ID" value="NZ_JAALDM010000207.1"/>
</dbReference>
<evidence type="ECO:0008006" key="4">
    <source>
        <dbReference type="Google" id="ProtNLM"/>
    </source>
</evidence>
<dbReference type="Proteomes" id="UP001589700">
    <property type="component" value="Unassembled WGS sequence"/>
</dbReference>
<reference evidence="2 3" key="1">
    <citation type="submission" date="2024-09" db="EMBL/GenBank/DDBJ databases">
        <authorList>
            <person name="Sun Q."/>
            <person name="Mori K."/>
        </authorList>
    </citation>
    <scope>NUCLEOTIDE SEQUENCE [LARGE SCALE GENOMIC DNA]</scope>
    <source>
        <strain evidence="2 3">CCM 7659</strain>
    </source>
</reference>
<organism evidence="2 3">
    <name type="scientific">Dietzia aerolata</name>
    <dbReference type="NCBI Taxonomy" id="595984"/>
    <lineage>
        <taxon>Bacteria</taxon>
        <taxon>Bacillati</taxon>
        <taxon>Actinomycetota</taxon>
        <taxon>Actinomycetes</taxon>
        <taxon>Mycobacteriales</taxon>
        <taxon>Dietziaceae</taxon>
        <taxon>Dietzia</taxon>
    </lineage>
</organism>
<keyword evidence="1" id="KW-1133">Transmembrane helix</keyword>
<evidence type="ECO:0000256" key="1">
    <source>
        <dbReference type="SAM" id="Phobius"/>
    </source>
</evidence>
<accession>A0ABV5JM74</accession>
<gene>
    <name evidence="2" type="ORF">ACFFVD_03275</name>
</gene>
<feature type="transmembrane region" description="Helical" evidence="1">
    <location>
        <begin position="12"/>
        <end position="32"/>
    </location>
</feature>
<evidence type="ECO:0000313" key="3">
    <source>
        <dbReference type="Proteomes" id="UP001589700"/>
    </source>
</evidence>
<proteinExistence type="predicted"/>
<comment type="caution">
    <text evidence="2">The sequence shown here is derived from an EMBL/GenBank/DDBJ whole genome shotgun (WGS) entry which is preliminary data.</text>
</comment>
<keyword evidence="1" id="KW-0812">Transmembrane</keyword>
<keyword evidence="3" id="KW-1185">Reference proteome</keyword>
<keyword evidence="1" id="KW-0472">Membrane</keyword>
<protein>
    <recommendedName>
        <fullName evidence="4">Porin</fullName>
    </recommendedName>
</protein>
<evidence type="ECO:0000313" key="2">
    <source>
        <dbReference type="EMBL" id="MFB9258816.1"/>
    </source>
</evidence>
<dbReference type="EMBL" id="JBHMDY010000002">
    <property type="protein sequence ID" value="MFB9258816.1"/>
    <property type="molecule type" value="Genomic_DNA"/>
</dbReference>
<name>A0ABV5JM74_9ACTN</name>
<sequence>MPQGNIYFHEFINLLAIGAGIALAGVGSVAGANHLSAQPLPPHLEDGLRDFLNNNFGQFGVNV</sequence>